<gene>
    <name evidence="3" type="ORF">AWC14_24925</name>
</gene>
<dbReference type="AlphaFoldDB" id="A0A1X1Y8S8"/>
<proteinExistence type="predicted"/>
<protein>
    <recommendedName>
        <fullName evidence="2">TNT domain-containing protein</fullName>
    </recommendedName>
</protein>
<feature type="domain" description="TNT" evidence="2">
    <location>
        <begin position="102"/>
        <end position="188"/>
    </location>
</feature>
<organism evidence="3 4">
    <name type="scientific">Mycobacterium kyorinense</name>
    <dbReference type="NCBI Taxonomy" id="487514"/>
    <lineage>
        <taxon>Bacteria</taxon>
        <taxon>Bacillati</taxon>
        <taxon>Actinomycetota</taxon>
        <taxon>Actinomycetes</taxon>
        <taxon>Mycobacteriales</taxon>
        <taxon>Mycobacteriaceae</taxon>
        <taxon>Mycobacterium</taxon>
    </lineage>
</organism>
<feature type="region of interest" description="Disordered" evidence="1">
    <location>
        <begin position="1"/>
        <end position="32"/>
    </location>
</feature>
<sequence length="196" mass="21922">MPNKDNIDPHYGEPLDEHWDYDHNPADPSRIHPDVAEIMKDPDAPFGRDPDGHAYTPQEYAERFNKLGPDGQHWGNFPGNDGAVPHTKVAFSDFDQFKKYFGDQVDRIGEDDGAYLGLMKDGVPAPWEERAMHVDSLGDPRNAYRIDHLPDGWRIEVSEVAPGLGQPGGATQVRILDADGEPVKVNELKTEWGVLQ</sequence>
<dbReference type="InterPro" id="IPR025331">
    <property type="entry name" value="TNT"/>
</dbReference>
<dbReference type="Pfam" id="PF14021">
    <property type="entry name" value="TNT"/>
    <property type="match status" value="1"/>
</dbReference>
<accession>A0A1X1Y8S8</accession>
<dbReference type="OrthoDB" id="3194844at2"/>
<dbReference type="RefSeq" id="WP_045384809.1">
    <property type="nucleotide sequence ID" value="NZ_BBKA01000135.1"/>
</dbReference>
<evidence type="ECO:0000259" key="2">
    <source>
        <dbReference type="Pfam" id="PF14021"/>
    </source>
</evidence>
<dbReference type="EMBL" id="LQPE01000047">
    <property type="protein sequence ID" value="ORW07488.1"/>
    <property type="molecule type" value="Genomic_DNA"/>
</dbReference>
<dbReference type="GO" id="GO:0050135">
    <property type="term" value="F:NADP+ nucleosidase activity"/>
    <property type="evidence" value="ECO:0007669"/>
    <property type="project" value="InterPro"/>
</dbReference>
<evidence type="ECO:0000313" key="3">
    <source>
        <dbReference type="EMBL" id="ORW07488.1"/>
    </source>
</evidence>
<reference evidence="3 4" key="1">
    <citation type="submission" date="2016-01" db="EMBL/GenBank/DDBJ databases">
        <title>The new phylogeny of the genus Mycobacterium.</title>
        <authorList>
            <person name="Tarcisio F."/>
            <person name="Conor M."/>
            <person name="Antonella G."/>
            <person name="Elisabetta G."/>
            <person name="Giulia F.S."/>
            <person name="Sara T."/>
            <person name="Anna F."/>
            <person name="Clotilde B."/>
            <person name="Roberto B."/>
            <person name="Veronica D.S."/>
            <person name="Fabio R."/>
            <person name="Monica P."/>
            <person name="Olivier J."/>
            <person name="Enrico T."/>
            <person name="Nicola S."/>
        </authorList>
    </citation>
    <scope>NUCLEOTIDE SEQUENCE [LARGE SCALE GENOMIC DNA]</scope>
    <source>
        <strain evidence="3 4">DSM 45166</strain>
    </source>
</reference>
<evidence type="ECO:0000256" key="1">
    <source>
        <dbReference type="SAM" id="MobiDB-lite"/>
    </source>
</evidence>
<name>A0A1X1Y8S8_9MYCO</name>
<keyword evidence="4" id="KW-1185">Reference proteome</keyword>
<comment type="caution">
    <text evidence="3">The sequence shown here is derived from an EMBL/GenBank/DDBJ whole genome shotgun (WGS) entry which is preliminary data.</text>
</comment>
<dbReference type="Proteomes" id="UP000193487">
    <property type="component" value="Unassembled WGS sequence"/>
</dbReference>
<evidence type="ECO:0000313" key="4">
    <source>
        <dbReference type="Proteomes" id="UP000193487"/>
    </source>
</evidence>